<protein>
    <submittedName>
        <fullName evidence="2">Uncharacterized protein</fullName>
    </submittedName>
</protein>
<proteinExistence type="predicted"/>
<dbReference type="Proteomes" id="UP000241421">
    <property type="component" value="Unassembled WGS sequence"/>
</dbReference>
<evidence type="ECO:0000256" key="1">
    <source>
        <dbReference type="SAM" id="Phobius"/>
    </source>
</evidence>
<keyword evidence="1" id="KW-0812">Transmembrane</keyword>
<evidence type="ECO:0000313" key="3">
    <source>
        <dbReference type="Proteomes" id="UP000241421"/>
    </source>
</evidence>
<feature type="transmembrane region" description="Helical" evidence="1">
    <location>
        <begin position="6"/>
        <end position="29"/>
    </location>
</feature>
<dbReference type="AlphaFoldDB" id="A0A2U2HM67"/>
<comment type="caution">
    <text evidence="2">The sequence shown here is derived from an EMBL/GenBank/DDBJ whole genome shotgun (WGS) entry which is preliminary data.</text>
</comment>
<keyword evidence="1" id="KW-1133">Transmembrane helix</keyword>
<reference evidence="2 3" key="1">
    <citation type="submission" date="2018-04" db="EMBL/GenBank/DDBJ databases">
        <title>Massilia violaceinigra sp. nov., a novel purple-pigmented bacterium isolated from Tianshan glacier, Xinjiang, China.</title>
        <authorList>
            <person name="Wang H."/>
        </authorList>
    </citation>
    <scope>NUCLEOTIDE SEQUENCE [LARGE SCALE GENOMIC DNA]</scope>
    <source>
        <strain evidence="2 3">B448-2</strain>
    </source>
</reference>
<accession>A0A2U2HM67</accession>
<gene>
    <name evidence="2" type="ORF">C7C56_010960</name>
</gene>
<sequence>MDLLLLYVLTFPSTIQATLLGLALVLFCIRDKKSYQKTYRGNTVFCFVGKLKIVIDPRQAVSPIALFFDGKRYFATPFSASMSVENIKETRLNYSYSTSSTSGTHASDGTYIPPQTVTHKTATGGSHEVTVGKELVFSFNTVDPKGKDGVIKKRFAVKVKSAKQAEAARKLMVQLDALVKEKNQAMVKVAAGLKGVAA</sequence>
<keyword evidence="1" id="KW-0472">Membrane</keyword>
<dbReference type="EMBL" id="PXWF02000173">
    <property type="protein sequence ID" value="PWF48614.1"/>
    <property type="molecule type" value="Genomic_DNA"/>
</dbReference>
<dbReference type="RefSeq" id="WP_106757443.1">
    <property type="nucleotide sequence ID" value="NZ_PXWF02000173.1"/>
</dbReference>
<organism evidence="2 3">
    <name type="scientific">Massilia glaciei</name>
    <dbReference type="NCBI Taxonomy" id="1524097"/>
    <lineage>
        <taxon>Bacteria</taxon>
        <taxon>Pseudomonadati</taxon>
        <taxon>Pseudomonadota</taxon>
        <taxon>Betaproteobacteria</taxon>
        <taxon>Burkholderiales</taxon>
        <taxon>Oxalobacteraceae</taxon>
        <taxon>Telluria group</taxon>
        <taxon>Massilia</taxon>
    </lineage>
</organism>
<evidence type="ECO:0000313" key="2">
    <source>
        <dbReference type="EMBL" id="PWF48614.1"/>
    </source>
</evidence>
<keyword evidence="3" id="KW-1185">Reference proteome</keyword>
<name>A0A2U2HM67_9BURK</name>